<organism evidence="1 2">
    <name type="scientific">Pseudoalteromonas luteoviolacea DSM 6061</name>
    <dbReference type="NCBI Taxonomy" id="1365250"/>
    <lineage>
        <taxon>Bacteria</taxon>
        <taxon>Pseudomonadati</taxon>
        <taxon>Pseudomonadota</taxon>
        <taxon>Gammaproteobacteria</taxon>
        <taxon>Alteromonadales</taxon>
        <taxon>Pseudoalteromonadaceae</taxon>
        <taxon>Pseudoalteromonas</taxon>
    </lineage>
</organism>
<protein>
    <submittedName>
        <fullName evidence="1">Uncharacterized protein</fullName>
    </submittedName>
</protein>
<dbReference type="AlphaFoldDB" id="A0A162AAP4"/>
<name>A0A162AAP4_9GAMM</name>
<dbReference type="Proteomes" id="UP000076643">
    <property type="component" value="Unassembled WGS sequence"/>
</dbReference>
<accession>A0A162AAP4</accession>
<dbReference type="PATRIC" id="fig|1365250.3.peg.323"/>
<evidence type="ECO:0000313" key="1">
    <source>
        <dbReference type="EMBL" id="KZN46773.1"/>
    </source>
</evidence>
<sequence length="31" mass="3869">MTYEEVIRQIETYGAGWFVEKEWLKTYKKKI</sequence>
<evidence type="ECO:0000313" key="2">
    <source>
        <dbReference type="Proteomes" id="UP000076643"/>
    </source>
</evidence>
<keyword evidence="2" id="KW-1185">Reference proteome</keyword>
<proteinExistence type="predicted"/>
<reference evidence="1 2" key="1">
    <citation type="submission" date="2013-07" db="EMBL/GenBank/DDBJ databases">
        <title>Comparative Genomic and Metabolomic Analysis of Twelve Strains of Pseudoalteromonas luteoviolacea.</title>
        <authorList>
            <person name="Vynne N.G."/>
            <person name="Mansson M."/>
            <person name="Gram L."/>
        </authorList>
    </citation>
    <scope>NUCLEOTIDE SEQUENCE [LARGE SCALE GENOMIC DNA]</scope>
    <source>
        <strain evidence="1 2">DSM 6061</strain>
    </source>
</reference>
<comment type="caution">
    <text evidence="1">The sequence shown here is derived from an EMBL/GenBank/DDBJ whole genome shotgun (WGS) entry which is preliminary data.</text>
</comment>
<gene>
    <name evidence="1" type="ORF">N475_07130</name>
</gene>
<dbReference type="EMBL" id="AUYB01000024">
    <property type="protein sequence ID" value="KZN46773.1"/>
    <property type="molecule type" value="Genomic_DNA"/>
</dbReference>